<dbReference type="InterPro" id="IPR006143">
    <property type="entry name" value="RND_pump_MFP"/>
</dbReference>
<dbReference type="NCBIfam" id="TIGR01730">
    <property type="entry name" value="RND_mfp"/>
    <property type="match status" value="1"/>
</dbReference>
<dbReference type="Pfam" id="PF25973">
    <property type="entry name" value="BSH_CzcB"/>
    <property type="match status" value="1"/>
</dbReference>
<accession>W8THT8</accession>
<dbReference type="Gene3D" id="2.40.420.20">
    <property type="match status" value="1"/>
</dbReference>
<dbReference type="AlphaFoldDB" id="W8THT8"/>
<dbReference type="Pfam" id="PF25954">
    <property type="entry name" value="Beta-barrel_RND_2"/>
    <property type="match status" value="1"/>
</dbReference>
<dbReference type="PATRIC" id="fig|1286171.3.peg.2076"/>
<evidence type="ECO:0000313" key="7">
    <source>
        <dbReference type="Proteomes" id="UP000019591"/>
    </source>
</evidence>
<dbReference type="InterPro" id="IPR058647">
    <property type="entry name" value="BSH_CzcB-like"/>
</dbReference>
<evidence type="ECO:0000256" key="1">
    <source>
        <dbReference type="ARBA" id="ARBA00009477"/>
    </source>
</evidence>
<reference evidence="6 7" key="1">
    <citation type="journal article" date="2014" name="Genome Announc.">
        <title>Complete Genome Sequence of Amino Acid-Utilizing Eubacterium acidaminophilum al-2 (DSM 3953).</title>
        <authorList>
            <person name="Poehlein A."/>
            <person name="Andreesen J.R."/>
            <person name="Daniel R."/>
        </authorList>
    </citation>
    <scope>NUCLEOTIDE SEQUENCE [LARGE SCALE GENOMIC DNA]</scope>
    <source>
        <strain evidence="6 7">DSM 3953</strain>
    </source>
</reference>
<dbReference type="PANTHER" id="PTHR30469:SF15">
    <property type="entry name" value="HLYD FAMILY OF SECRETION PROTEINS"/>
    <property type="match status" value="1"/>
</dbReference>
<protein>
    <submittedName>
        <fullName evidence="6">Uncharacterized protein</fullName>
    </submittedName>
</protein>
<evidence type="ECO:0000259" key="4">
    <source>
        <dbReference type="Pfam" id="PF25954"/>
    </source>
</evidence>
<keyword evidence="2" id="KW-0175">Coiled coil</keyword>
<evidence type="ECO:0000256" key="3">
    <source>
        <dbReference type="SAM" id="Phobius"/>
    </source>
</evidence>
<dbReference type="Proteomes" id="UP000019591">
    <property type="component" value="Chromosome"/>
</dbReference>
<gene>
    <name evidence="6" type="ORF">EAL2_c21270</name>
</gene>
<dbReference type="Gene3D" id="1.10.287.470">
    <property type="entry name" value="Helix hairpin bin"/>
    <property type="match status" value="1"/>
</dbReference>
<dbReference type="HOGENOM" id="CLU_018816_14_4_9"/>
<dbReference type="GO" id="GO:0015562">
    <property type="term" value="F:efflux transmembrane transporter activity"/>
    <property type="evidence" value="ECO:0007669"/>
    <property type="project" value="TreeGrafter"/>
</dbReference>
<evidence type="ECO:0000313" key="6">
    <source>
        <dbReference type="EMBL" id="AHM57408.1"/>
    </source>
</evidence>
<organism evidence="6 7">
    <name type="scientific">Peptoclostridium acidaminophilum DSM 3953</name>
    <dbReference type="NCBI Taxonomy" id="1286171"/>
    <lineage>
        <taxon>Bacteria</taxon>
        <taxon>Bacillati</taxon>
        <taxon>Bacillota</taxon>
        <taxon>Clostridia</taxon>
        <taxon>Peptostreptococcales</taxon>
        <taxon>Peptoclostridiaceae</taxon>
        <taxon>Peptoclostridium</taxon>
    </lineage>
</organism>
<keyword evidence="3" id="KW-0812">Transmembrane</keyword>
<feature type="coiled-coil region" evidence="2">
    <location>
        <begin position="158"/>
        <end position="188"/>
    </location>
</feature>
<dbReference type="Gene3D" id="2.40.50.100">
    <property type="match status" value="1"/>
</dbReference>
<dbReference type="RefSeq" id="WP_025436333.1">
    <property type="nucleotide sequence ID" value="NZ_CP007452.1"/>
</dbReference>
<dbReference type="Gene3D" id="2.40.30.170">
    <property type="match status" value="1"/>
</dbReference>
<keyword evidence="3" id="KW-0472">Membrane</keyword>
<dbReference type="KEGG" id="eac:EAL2_c21270"/>
<dbReference type="EMBL" id="CP007452">
    <property type="protein sequence ID" value="AHM57408.1"/>
    <property type="molecule type" value="Genomic_DNA"/>
</dbReference>
<keyword evidence="3" id="KW-1133">Transmembrane helix</keyword>
<sequence>MSQVLDSRRKTKIYFAVGILLAVVAAIFLFSRPAKVDYIDVSAKDYARTLLCTGRVALEESAEIRAKVPGTITDIKKSEGDSVSQGDVLAVLDSSERRLELSKALSDLASARAGYENLISRDYPLAAKDYEQASLEYSAAYDAHERVKSLYEMGGISKQELDNSKSRLDILAAELEKATIRLEALSDGGSLRKEKLSQVEKSASYIEQLRRQIAEHTLYSPISGIMIYRQAERGEFVQAGQLLFHIGNPRSRYVGIMVDEQDLALLKVGQEAVISPKAYPEKRIGGRLDYISPSVEGETGTVKIRIKPLEDDEVLVKDLTVDADIKIGEYKAAIALPSEYVISDDGRSYVFAYRSGKAVKTEIQASINPSLGKLIVEKGISQGDKVLRPEGLRDGQRVSLGGQVN</sequence>
<dbReference type="STRING" id="1286171.EAL2_c21270"/>
<comment type="similarity">
    <text evidence="1">Belongs to the membrane fusion protein (MFP) (TC 8.A.1) family.</text>
</comment>
<name>W8THT8_PEPAC</name>
<dbReference type="PANTHER" id="PTHR30469">
    <property type="entry name" value="MULTIDRUG RESISTANCE PROTEIN MDTA"/>
    <property type="match status" value="1"/>
</dbReference>
<dbReference type="GO" id="GO:1990281">
    <property type="term" value="C:efflux pump complex"/>
    <property type="evidence" value="ECO:0007669"/>
    <property type="project" value="TreeGrafter"/>
</dbReference>
<dbReference type="InterPro" id="IPR058792">
    <property type="entry name" value="Beta-barrel_RND_2"/>
</dbReference>
<feature type="domain" description="CusB-like beta-barrel" evidence="4">
    <location>
        <begin position="256"/>
        <end position="320"/>
    </location>
</feature>
<evidence type="ECO:0000259" key="5">
    <source>
        <dbReference type="Pfam" id="PF25973"/>
    </source>
</evidence>
<dbReference type="eggNOG" id="COG0845">
    <property type="taxonomic scope" value="Bacteria"/>
</dbReference>
<dbReference type="SUPFAM" id="SSF111369">
    <property type="entry name" value="HlyD-like secretion proteins"/>
    <property type="match status" value="2"/>
</dbReference>
<evidence type="ECO:0000256" key="2">
    <source>
        <dbReference type="SAM" id="Coils"/>
    </source>
</evidence>
<feature type="domain" description="CzcB-like barrel-sandwich hybrid" evidence="5">
    <location>
        <begin position="61"/>
        <end position="247"/>
    </location>
</feature>
<feature type="transmembrane region" description="Helical" evidence="3">
    <location>
        <begin position="12"/>
        <end position="30"/>
    </location>
</feature>
<keyword evidence="7" id="KW-1185">Reference proteome</keyword>
<proteinExistence type="inferred from homology"/>